<dbReference type="GO" id="GO:0009117">
    <property type="term" value="P:nucleotide metabolic process"/>
    <property type="evidence" value="ECO:0007669"/>
    <property type="project" value="UniProtKB-KW"/>
</dbReference>
<proteinExistence type="inferred from homology"/>
<keyword evidence="11" id="KW-1185">Reference proteome</keyword>
<evidence type="ECO:0000313" key="11">
    <source>
        <dbReference type="Proteomes" id="UP000243937"/>
    </source>
</evidence>
<sequence length="206" mass="22255">MPSALPSLILASSSVYRQQLLGKLQLPFSSHSPDIDETALPNECAEALVLRLAEQKARALSHLYPRSLIIGSDQVCVNPVSINQAGVNQSQILGKPHTLTNARAQLLAASGQRITFYTGLAVYDAAKLQMRSLVEPFSVVFRTLSEAQVDRYLEREPALDCAGAFKCEGLGISLFKRMEGRDPNALVGLPLIALVDLLAECGVQVP</sequence>
<keyword evidence="4 9" id="KW-0546">Nucleotide metabolism</keyword>
<gene>
    <name evidence="10" type="ORF">CBP31_15150</name>
</gene>
<feature type="site" description="Important for substrate specificity" evidence="9">
    <location>
        <position position="74"/>
    </location>
</feature>
<evidence type="ECO:0000256" key="2">
    <source>
        <dbReference type="ARBA" id="ARBA00022490"/>
    </source>
</evidence>
<evidence type="ECO:0000256" key="4">
    <source>
        <dbReference type="ARBA" id="ARBA00023080"/>
    </source>
</evidence>
<dbReference type="NCBIfam" id="TIGR00172">
    <property type="entry name" value="maf"/>
    <property type="match status" value="1"/>
</dbReference>
<evidence type="ECO:0000313" key="10">
    <source>
        <dbReference type="EMBL" id="ART84090.1"/>
    </source>
</evidence>
<comment type="similarity">
    <text evidence="7 9">Belongs to the Maf family. YceF subfamily.</text>
</comment>
<dbReference type="PANTHER" id="PTHR43213:SF10">
    <property type="entry name" value="7-METHYL-GTP PYROPHOSPHATASE"/>
    <property type="match status" value="1"/>
</dbReference>
<evidence type="ECO:0000256" key="5">
    <source>
        <dbReference type="ARBA" id="ARBA00050213"/>
    </source>
</evidence>
<dbReference type="EMBL" id="CP021377">
    <property type="protein sequence ID" value="ART84090.1"/>
    <property type="molecule type" value="Genomic_DNA"/>
</dbReference>
<dbReference type="CDD" id="cd00555">
    <property type="entry name" value="Maf"/>
    <property type="match status" value="1"/>
</dbReference>
<accession>A0A1Y0D936</accession>
<dbReference type="Gene3D" id="3.90.950.10">
    <property type="match status" value="1"/>
</dbReference>
<reference evidence="10 11" key="1">
    <citation type="journal article" date="2014" name="Int. J. Syst. Evol. Microbiol.">
        <title>Oceanisphaera profunda sp. nov., a marine bacterium isolated from deep-sea sediment, and emended description of the genus Oceanisphaera.</title>
        <authorList>
            <person name="Xu Z."/>
            <person name="Zhang X.Y."/>
            <person name="Su H.N."/>
            <person name="Yu Z.C."/>
            <person name="Liu C."/>
            <person name="Li H."/>
            <person name="Chen X.L."/>
            <person name="Song X.Y."/>
            <person name="Xie B.B."/>
            <person name="Qin Q.L."/>
            <person name="Zhou B.C."/>
            <person name="Shi M."/>
            <person name="Huang Y."/>
            <person name="Zhang Y.Z."/>
        </authorList>
    </citation>
    <scope>NUCLEOTIDE SEQUENCE [LARGE SCALE GENOMIC DNA]</scope>
    <source>
        <strain evidence="10 11">SM1222</strain>
    </source>
</reference>
<keyword evidence="2 9" id="KW-0963">Cytoplasm</keyword>
<dbReference type="RefSeq" id="WP_322348428.1">
    <property type="nucleotide sequence ID" value="NZ_CP021377.1"/>
</dbReference>
<dbReference type="InterPro" id="IPR003697">
    <property type="entry name" value="Maf-like"/>
</dbReference>
<evidence type="ECO:0000256" key="1">
    <source>
        <dbReference type="ARBA" id="ARBA00004496"/>
    </source>
</evidence>
<dbReference type="EC" id="3.6.1.-" evidence="9"/>
<protein>
    <recommendedName>
        <fullName evidence="8 9">7-methyl-GTP pyrophosphatase</fullName>
        <shortName evidence="9">m(7)GTP pyrophosphatase</shortName>
        <ecNumber evidence="9">3.6.1.-</ecNumber>
    </recommendedName>
</protein>
<dbReference type="PANTHER" id="PTHR43213">
    <property type="entry name" value="BIFUNCTIONAL DTTP/UTP PYROPHOSPHATASE/METHYLTRANSFERASE PROTEIN-RELATED"/>
    <property type="match status" value="1"/>
</dbReference>
<comment type="caution">
    <text evidence="9">Lacks conserved residue(s) required for the propagation of feature annotation.</text>
</comment>
<feature type="active site" description="Proton acceptor" evidence="9">
    <location>
        <position position="73"/>
    </location>
</feature>
<comment type="function">
    <text evidence="6 9">Nucleoside triphosphate pyrophosphatase that hydrolyzes 7-methyl-GTP (m(7)GTP). May have a dual role in cell division arrest and in preventing the incorporation of modified nucleotides into cellular nucleic acids.</text>
</comment>
<dbReference type="Proteomes" id="UP000243937">
    <property type="component" value="Chromosome"/>
</dbReference>
<organism evidence="10 11">
    <name type="scientific">Oceanisphaera profunda</name>
    <dbReference type="NCBI Taxonomy" id="1416627"/>
    <lineage>
        <taxon>Bacteria</taxon>
        <taxon>Pseudomonadati</taxon>
        <taxon>Pseudomonadota</taxon>
        <taxon>Gammaproteobacteria</taxon>
        <taxon>Aeromonadales</taxon>
        <taxon>Aeromonadaceae</taxon>
        <taxon>Oceanisphaera</taxon>
    </lineage>
</organism>
<dbReference type="AlphaFoldDB" id="A0A1Y0D936"/>
<dbReference type="Pfam" id="PF02545">
    <property type="entry name" value="Maf"/>
    <property type="match status" value="1"/>
</dbReference>
<comment type="cofactor">
    <cofactor evidence="9">
        <name>a divalent metal cation</name>
        <dbReference type="ChEBI" id="CHEBI:60240"/>
    </cofactor>
</comment>
<dbReference type="KEGG" id="opf:CBP31_15150"/>
<dbReference type="GO" id="GO:0047429">
    <property type="term" value="F:nucleoside triphosphate diphosphatase activity"/>
    <property type="evidence" value="ECO:0007669"/>
    <property type="project" value="InterPro"/>
</dbReference>
<keyword evidence="3 9" id="KW-0378">Hydrolase</keyword>
<dbReference type="GO" id="GO:0005737">
    <property type="term" value="C:cytoplasm"/>
    <property type="evidence" value="ECO:0007669"/>
    <property type="project" value="UniProtKB-SubCell"/>
</dbReference>
<evidence type="ECO:0000256" key="6">
    <source>
        <dbReference type="ARBA" id="ARBA00053369"/>
    </source>
</evidence>
<dbReference type="SUPFAM" id="SSF52972">
    <property type="entry name" value="ITPase-like"/>
    <property type="match status" value="1"/>
</dbReference>
<name>A0A1Y0D936_9GAMM</name>
<evidence type="ECO:0000256" key="3">
    <source>
        <dbReference type="ARBA" id="ARBA00022801"/>
    </source>
</evidence>
<comment type="catalytic activity">
    <reaction evidence="5 9">
        <text>N(7)-methyl-GTP + H2O = N(7)-methyl-GMP + diphosphate + H(+)</text>
        <dbReference type="Rhea" id="RHEA:58744"/>
        <dbReference type="ChEBI" id="CHEBI:15377"/>
        <dbReference type="ChEBI" id="CHEBI:15378"/>
        <dbReference type="ChEBI" id="CHEBI:33019"/>
        <dbReference type="ChEBI" id="CHEBI:58285"/>
        <dbReference type="ChEBI" id="CHEBI:87133"/>
    </reaction>
</comment>
<dbReference type="FunFam" id="3.90.950.10:FF:000005">
    <property type="entry name" value="7-methyl-GTP pyrophosphatase"/>
    <property type="match status" value="1"/>
</dbReference>
<dbReference type="HAMAP" id="MF_00528">
    <property type="entry name" value="Maf"/>
    <property type="match status" value="1"/>
</dbReference>
<feature type="site" description="Important for substrate specificity" evidence="9">
    <location>
        <position position="16"/>
    </location>
</feature>
<dbReference type="InterPro" id="IPR029001">
    <property type="entry name" value="ITPase-like_fam"/>
</dbReference>
<evidence type="ECO:0000256" key="9">
    <source>
        <dbReference type="HAMAP-Rule" id="MF_00528"/>
    </source>
</evidence>
<evidence type="ECO:0000256" key="7">
    <source>
        <dbReference type="ARBA" id="ARBA00060749"/>
    </source>
</evidence>
<dbReference type="PIRSF" id="PIRSF006305">
    <property type="entry name" value="Maf"/>
    <property type="match status" value="1"/>
</dbReference>
<comment type="subcellular location">
    <subcellularLocation>
        <location evidence="1 9">Cytoplasm</location>
    </subcellularLocation>
</comment>
<evidence type="ECO:0000256" key="8">
    <source>
        <dbReference type="ARBA" id="ARBA00068163"/>
    </source>
</evidence>
<feature type="site" description="Important for substrate specificity" evidence="9">
    <location>
        <position position="168"/>
    </location>
</feature>